<dbReference type="EMBL" id="JACIBV010000001">
    <property type="protein sequence ID" value="MBB3727411.1"/>
    <property type="molecule type" value="Genomic_DNA"/>
</dbReference>
<evidence type="ECO:0000313" key="1">
    <source>
        <dbReference type="EMBL" id="MBB3727411.1"/>
    </source>
</evidence>
<reference evidence="1 2" key="1">
    <citation type="submission" date="2020-08" db="EMBL/GenBank/DDBJ databases">
        <title>Sequencing the genomes of 1000 actinobacteria strains.</title>
        <authorList>
            <person name="Klenk H.-P."/>
        </authorList>
    </citation>
    <scope>NUCLEOTIDE SEQUENCE [LARGE SCALE GENOMIC DNA]</scope>
    <source>
        <strain evidence="1 2">DSM 44320</strain>
    </source>
</reference>
<keyword evidence="2" id="KW-1185">Reference proteome</keyword>
<gene>
    <name evidence="1" type="ORF">FHR33_003271</name>
</gene>
<dbReference type="RefSeq" id="WP_312896034.1">
    <property type="nucleotide sequence ID" value="NZ_JACIBV010000001.1"/>
</dbReference>
<dbReference type="Proteomes" id="UP000579945">
    <property type="component" value="Unassembled WGS sequence"/>
</dbReference>
<name>A0A7W5UZ73_9ACTN</name>
<evidence type="ECO:0000313" key="2">
    <source>
        <dbReference type="Proteomes" id="UP000579945"/>
    </source>
</evidence>
<dbReference type="AlphaFoldDB" id="A0A7W5UZ73"/>
<sequence length="51" mass="5316">MHFGEATCVVALGITIDGAKVPPAMAEHPYTHRPTGKSCLPGGMLVSVRNP</sequence>
<dbReference type="GeneID" id="95396416"/>
<proteinExistence type="predicted"/>
<protein>
    <submittedName>
        <fullName evidence="1">Uncharacterized protein</fullName>
    </submittedName>
</protein>
<accession>A0A7W5UZ73</accession>
<comment type="caution">
    <text evidence="1">The sequence shown here is derived from an EMBL/GenBank/DDBJ whole genome shotgun (WGS) entry which is preliminary data.</text>
</comment>
<organism evidence="1 2">
    <name type="scientific">Nonomuraea dietziae</name>
    <dbReference type="NCBI Taxonomy" id="65515"/>
    <lineage>
        <taxon>Bacteria</taxon>
        <taxon>Bacillati</taxon>
        <taxon>Actinomycetota</taxon>
        <taxon>Actinomycetes</taxon>
        <taxon>Streptosporangiales</taxon>
        <taxon>Streptosporangiaceae</taxon>
        <taxon>Nonomuraea</taxon>
    </lineage>
</organism>